<feature type="transmembrane region" description="Helical" evidence="1">
    <location>
        <begin position="99"/>
        <end position="123"/>
    </location>
</feature>
<evidence type="ECO:0008006" key="4">
    <source>
        <dbReference type="Google" id="ProtNLM"/>
    </source>
</evidence>
<sequence length="132" mass="14827">MFKPTFATDDNIQAFKMLGLTNKSSDPAPAYEELEARSSNGYASVPRVDGEPLQHQHQHQYLNHNSSTLPTAATFEPHVHCEACDGFLQRQQKMRAERFCCGMVAATFMVAFVCILLLGVAIANSRKDKWHR</sequence>
<dbReference type="EMBL" id="JBFXLT010000035">
    <property type="protein sequence ID" value="KAL2814101.1"/>
    <property type="molecule type" value="Genomic_DNA"/>
</dbReference>
<protein>
    <recommendedName>
        <fullName evidence="4">LITAF domain-containing protein</fullName>
    </recommendedName>
</protein>
<keyword evidence="1" id="KW-1133">Transmembrane helix</keyword>
<organism evidence="2 3">
    <name type="scientific">Aspergillus granulosus</name>
    <dbReference type="NCBI Taxonomy" id="176169"/>
    <lineage>
        <taxon>Eukaryota</taxon>
        <taxon>Fungi</taxon>
        <taxon>Dikarya</taxon>
        <taxon>Ascomycota</taxon>
        <taxon>Pezizomycotina</taxon>
        <taxon>Eurotiomycetes</taxon>
        <taxon>Eurotiomycetidae</taxon>
        <taxon>Eurotiales</taxon>
        <taxon>Aspergillaceae</taxon>
        <taxon>Aspergillus</taxon>
        <taxon>Aspergillus subgen. Nidulantes</taxon>
    </lineage>
</organism>
<dbReference type="Proteomes" id="UP001610334">
    <property type="component" value="Unassembled WGS sequence"/>
</dbReference>
<evidence type="ECO:0000313" key="3">
    <source>
        <dbReference type="Proteomes" id="UP001610334"/>
    </source>
</evidence>
<keyword evidence="3" id="KW-1185">Reference proteome</keyword>
<accession>A0ABR4HF58</accession>
<keyword evidence="1" id="KW-0812">Transmembrane</keyword>
<name>A0ABR4HF58_9EURO</name>
<evidence type="ECO:0000313" key="2">
    <source>
        <dbReference type="EMBL" id="KAL2814101.1"/>
    </source>
</evidence>
<gene>
    <name evidence="2" type="ORF">BJX63DRAFT_392921</name>
</gene>
<keyword evidence="1" id="KW-0472">Membrane</keyword>
<proteinExistence type="predicted"/>
<reference evidence="2 3" key="1">
    <citation type="submission" date="2024-07" db="EMBL/GenBank/DDBJ databases">
        <title>Section-level genome sequencing and comparative genomics of Aspergillus sections Usti and Cavernicolus.</title>
        <authorList>
            <consortium name="Lawrence Berkeley National Laboratory"/>
            <person name="Nybo J.L."/>
            <person name="Vesth T.C."/>
            <person name="Theobald S."/>
            <person name="Frisvad J.C."/>
            <person name="Larsen T.O."/>
            <person name="Kjaerboelling I."/>
            <person name="Rothschild-Mancinelli K."/>
            <person name="Lyhne E.K."/>
            <person name="Kogle M.E."/>
            <person name="Barry K."/>
            <person name="Clum A."/>
            <person name="Na H."/>
            <person name="Ledsgaard L."/>
            <person name="Lin J."/>
            <person name="Lipzen A."/>
            <person name="Kuo A."/>
            <person name="Riley R."/>
            <person name="Mondo S."/>
            <person name="Labutti K."/>
            <person name="Haridas S."/>
            <person name="Pangalinan J."/>
            <person name="Salamov A.A."/>
            <person name="Simmons B.A."/>
            <person name="Magnuson J.K."/>
            <person name="Chen J."/>
            <person name="Drula E."/>
            <person name="Henrissat B."/>
            <person name="Wiebenga A."/>
            <person name="Lubbers R.J."/>
            <person name="Gomes A.C."/>
            <person name="Makela M.R."/>
            <person name="Stajich J."/>
            <person name="Grigoriev I.V."/>
            <person name="Mortensen U.H."/>
            <person name="De Vries R.P."/>
            <person name="Baker S.E."/>
            <person name="Andersen M.R."/>
        </authorList>
    </citation>
    <scope>NUCLEOTIDE SEQUENCE [LARGE SCALE GENOMIC DNA]</scope>
    <source>
        <strain evidence="2 3">CBS 588.65</strain>
    </source>
</reference>
<comment type="caution">
    <text evidence="2">The sequence shown here is derived from an EMBL/GenBank/DDBJ whole genome shotgun (WGS) entry which is preliminary data.</text>
</comment>
<evidence type="ECO:0000256" key="1">
    <source>
        <dbReference type="SAM" id="Phobius"/>
    </source>
</evidence>